<feature type="region of interest" description="Disordered" evidence="2">
    <location>
        <begin position="151"/>
        <end position="172"/>
    </location>
</feature>
<keyword evidence="5" id="KW-1185">Reference proteome</keyword>
<name>A0A5S6QIH4_TRIMR</name>
<dbReference type="Pfam" id="PF04677">
    <property type="entry name" value="CwfJ_C_1"/>
    <property type="match status" value="1"/>
</dbReference>
<dbReference type="Gene3D" id="3.30.428.10">
    <property type="entry name" value="HIT-like"/>
    <property type="match status" value="1"/>
</dbReference>
<feature type="compositionally biased region" description="Basic and acidic residues" evidence="2">
    <location>
        <begin position="34"/>
        <end position="45"/>
    </location>
</feature>
<dbReference type="GO" id="GO:0071014">
    <property type="term" value="C:post-mRNA release spliceosomal complex"/>
    <property type="evidence" value="ECO:0007669"/>
    <property type="project" value="TreeGrafter"/>
</dbReference>
<reference evidence="5" key="2">
    <citation type="submission" date="2014-03" db="EMBL/GenBank/DDBJ databases">
        <title>The whipworm genome and dual-species transcriptomics of an intimate host-pathogen interaction.</title>
        <authorList>
            <person name="Foth B.J."/>
            <person name="Tsai I.J."/>
            <person name="Reid A.J."/>
            <person name="Bancroft A.J."/>
            <person name="Nichol S."/>
            <person name="Tracey A."/>
            <person name="Holroyd N."/>
            <person name="Cotton J.A."/>
            <person name="Stanley E.J."/>
            <person name="Zarowiecki M."/>
            <person name="Liu J.Z."/>
            <person name="Huckvale T."/>
            <person name="Cooper P.J."/>
            <person name="Grencis R.K."/>
            <person name="Berriman M."/>
        </authorList>
    </citation>
    <scope>NUCLEOTIDE SEQUENCE [LARGE SCALE GENOMIC DNA]</scope>
    <source>
        <strain evidence="5">Edinburgh</strain>
    </source>
</reference>
<dbReference type="InterPro" id="IPR040194">
    <property type="entry name" value="Cwf19-like"/>
</dbReference>
<reference evidence="5" key="1">
    <citation type="submission" date="2013-11" db="EMBL/GenBank/DDBJ databases">
        <authorList>
            <person name="Aslett M."/>
        </authorList>
    </citation>
    <scope>NUCLEOTIDE SEQUENCE [LARGE SCALE GENOMIC DNA]</scope>
    <source>
        <strain evidence="5">Edinburgh</strain>
    </source>
</reference>
<dbReference type="SUPFAM" id="SSF54197">
    <property type="entry name" value="HIT-like"/>
    <property type="match status" value="1"/>
</dbReference>
<dbReference type="InterPro" id="IPR006768">
    <property type="entry name" value="Cwf19-like_C_dom-1"/>
</dbReference>
<comment type="similarity">
    <text evidence="1">Belongs to the CWF19 family.</text>
</comment>
<evidence type="ECO:0000259" key="4">
    <source>
        <dbReference type="Pfam" id="PF04677"/>
    </source>
</evidence>
<dbReference type="WBParaSite" id="TMUE_2000007181.3">
    <property type="protein sequence ID" value="TMUE_2000007181.3"/>
    <property type="gene ID" value="WBGene00287019"/>
</dbReference>
<feature type="compositionally biased region" description="Basic and acidic residues" evidence="2">
    <location>
        <begin position="1"/>
        <end position="15"/>
    </location>
</feature>
<dbReference type="WBParaSite" id="TMUE_2000007181.4">
    <property type="protein sequence ID" value="TMUE_2000007181.4"/>
    <property type="gene ID" value="WBGene00287019"/>
</dbReference>
<dbReference type="PANTHER" id="PTHR12072:SF5">
    <property type="entry name" value="CWF19-LIKE PROTEIN 2"/>
    <property type="match status" value="1"/>
</dbReference>
<dbReference type="Proteomes" id="UP000046395">
    <property type="component" value="Unassembled WGS sequence"/>
</dbReference>
<proteinExistence type="inferred from homology"/>
<protein>
    <submittedName>
        <fullName evidence="6">Cwf19-like C-terminal domain-containing protein</fullName>
    </submittedName>
</protein>
<evidence type="ECO:0000313" key="6">
    <source>
        <dbReference type="WBParaSite" id="TMUE_2000007181.1"/>
    </source>
</evidence>
<evidence type="ECO:0000256" key="1">
    <source>
        <dbReference type="ARBA" id="ARBA00006795"/>
    </source>
</evidence>
<accession>A0A5S6QIH4</accession>
<evidence type="ECO:0000256" key="2">
    <source>
        <dbReference type="SAM" id="MobiDB-lite"/>
    </source>
</evidence>
<dbReference type="WBParaSite" id="TMUE_2000007181.2">
    <property type="protein sequence ID" value="TMUE_2000007181.2"/>
    <property type="gene ID" value="WBGene00287019"/>
</dbReference>
<dbReference type="WBParaSite" id="TMUE_2000007181.1">
    <property type="protein sequence ID" value="TMUE_2000007181.1"/>
    <property type="gene ID" value="WBGene00287019"/>
</dbReference>
<organism evidence="5 6">
    <name type="scientific">Trichuris muris</name>
    <name type="common">Mouse whipworm</name>
    <dbReference type="NCBI Taxonomy" id="70415"/>
    <lineage>
        <taxon>Eukaryota</taxon>
        <taxon>Metazoa</taxon>
        <taxon>Ecdysozoa</taxon>
        <taxon>Nematoda</taxon>
        <taxon>Enoplea</taxon>
        <taxon>Dorylaimia</taxon>
        <taxon>Trichinellida</taxon>
        <taxon>Trichuridae</taxon>
        <taxon>Trichuris</taxon>
    </lineage>
</organism>
<sequence>MQPGRREHLENHEDELTLLLESSSSHGRHHGSKRQSDSSDKVDRNVEVKFAPGERFFSTRPSYSDARKDFRSSSSEVMAITKDVRRDRSSGKGRVGYGYPAAFMNPDIGETRNSCSEVSTETKPILVKAKPLSPSIARKLPRDYAPKDFVKSQDGLPLTSAGGSGGSMSSQKDTLNKLSAQLLRAEIMGNAALVQKLKADIEHYKSKIDEKASGWPQATGGGDEVALVKFDTRKGTALPATAIDECEGSSVQELFRKEKMMSAAEDFEVYERVPKMAFSKVHEDWTVDDAISSRKRKLTPEVEKNRRKQALIRDHERSEQTLSKCRHCYGSSWMNKHLMIAAGLQTYLALPNCKPLVDGHCCIMPRDHISSCVQMDEDVFEEMKMWRKSLVAMFHASGRECIFMESARNVRHMPHARVECFPVSPNVAANAPAFFKKAIMECDEEWADNKRLIDLSQRDIRKSIPRGFSYFVVDFGLRGGFAHVVENEELVSTWFGQEVLGGMLGLDYGAWRNPAPEGFEAQSLRTRQFKSQWAAYDWTETAKCHLSKSL</sequence>
<feature type="region of interest" description="Disordered" evidence="2">
    <location>
        <begin position="1"/>
        <end position="45"/>
    </location>
</feature>
<evidence type="ECO:0000313" key="5">
    <source>
        <dbReference type="Proteomes" id="UP000046395"/>
    </source>
</evidence>
<dbReference type="PANTHER" id="PTHR12072">
    <property type="entry name" value="CWF19, CELL CYCLE CONTROL PROTEIN"/>
    <property type="match status" value="1"/>
</dbReference>
<dbReference type="Pfam" id="PF04676">
    <property type="entry name" value="CwfJ_C_2"/>
    <property type="match status" value="1"/>
</dbReference>
<reference evidence="6" key="3">
    <citation type="submission" date="2019-12" db="UniProtKB">
        <authorList>
            <consortium name="WormBaseParasite"/>
        </authorList>
    </citation>
    <scope>IDENTIFICATION</scope>
</reference>
<dbReference type="AlphaFoldDB" id="A0A5S6QIH4"/>
<dbReference type="GO" id="GO:0000398">
    <property type="term" value="P:mRNA splicing, via spliceosome"/>
    <property type="evidence" value="ECO:0007669"/>
    <property type="project" value="TreeGrafter"/>
</dbReference>
<evidence type="ECO:0000259" key="3">
    <source>
        <dbReference type="Pfam" id="PF04676"/>
    </source>
</evidence>
<dbReference type="InterPro" id="IPR006767">
    <property type="entry name" value="Cwf19-like_C_dom-2"/>
</dbReference>
<dbReference type="STRING" id="70415.A0A5S6QIH4"/>
<feature type="domain" description="Cwf19-like protein C-terminal" evidence="3">
    <location>
        <begin position="445"/>
        <end position="539"/>
    </location>
</feature>
<dbReference type="InterPro" id="IPR036265">
    <property type="entry name" value="HIT-like_sf"/>
</dbReference>
<feature type="domain" description="Cwf19-like C-terminal" evidence="4">
    <location>
        <begin position="313"/>
        <end position="436"/>
    </location>
</feature>